<dbReference type="PANTHER" id="PTHR34216:SF3">
    <property type="entry name" value="POLY-BETA-1,6-N-ACETYL-D-GLUCOSAMINE N-DEACETYLASE"/>
    <property type="match status" value="1"/>
</dbReference>
<feature type="domain" description="NodB homology" evidence="4">
    <location>
        <begin position="75"/>
        <end position="319"/>
    </location>
</feature>
<dbReference type="GO" id="GO:0005576">
    <property type="term" value="C:extracellular region"/>
    <property type="evidence" value="ECO:0007669"/>
    <property type="project" value="UniProtKB-SubCell"/>
</dbReference>
<feature type="signal peptide" evidence="3">
    <location>
        <begin position="1"/>
        <end position="19"/>
    </location>
</feature>
<evidence type="ECO:0000313" key="5">
    <source>
        <dbReference type="EMBL" id="ALF48417.1"/>
    </source>
</evidence>
<name>A0A0M5MEX7_9BACT</name>
<organism evidence="5 6">
    <name type="scientific">Campylobacter concisus</name>
    <dbReference type="NCBI Taxonomy" id="199"/>
    <lineage>
        <taxon>Bacteria</taxon>
        <taxon>Pseudomonadati</taxon>
        <taxon>Campylobacterota</taxon>
        <taxon>Epsilonproteobacteria</taxon>
        <taxon>Campylobacterales</taxon>
        <taxon>Campylobacteraceae</taxon>
        <taxon>Campylobacter</taxon>
    </lineage>
</organism>
<feature type="chain" id="PRO_5005805746" evidence="3">
    <location>
        <begin position="20"/>
        <end position="319"/>
    </location>
</feature>
<evidence type="ECO:0000256" key="1">
    <source>
        <dbReference type="ARBA" id="ARBA00004613"/>
    </source>
</evidence>
<dbReference type="SUPFAM" id="SSF88713">
    <property type="entry name" value="Glycoside hydrolase/deacetylase"/>
    <property type="match status" value="1"/>
</dbReference>
<dbReference type="Pfam" id="PF01522">
    <property type="entry name" value="Polysacc_deac_1"/>
    <property type="match status" value="1"/>
</dbReference>
<evidence type="ECO:0000313" key="6">
    <source>
        <dbReference type="Proteomes" id="UP000066049"/>
    </source>
</evidence>
<keyword evidence="2 3" id="KW-0732">Signal</keyword>
<dbReference type="GeneID" id="28663456"/>
<evidence type="ECO:0000256" key="3">
    <source>
        <dbReference type="SAM" id="SignalP"/>
    </source>
</evidence>
<dbReference type="GO" id="GO:0016810">
    <property type="term" value="F:hydrolase activity, acting on carbon-nitrogen (but not peptide) bonds"/>
    <property type="evidence" value="ECO:0007669"/>
    <property type="project" value="InterPro"/>
</dbReference>
<accession>A0A0M5MEX7</accession>
<dbReference type="Gene3D" id="3.20.20.370">
    <property type="entry name" value="Glycoside hydrolase/deacetylase"/>
    <property type="match status" value="1"/>
</dbReference>
<dbReference type="PROSITE" id="PS51677">
    <property type="entry name" value="NODB"/>
    <property type="match status" value="1"/>
</dbReference>
<dbReference type="RefSeq" id="WP_054197298.1">
    <property type="nucleotide sequence ID" value="NZ_CABMKQ010000033.1"/>
</dbReference>
<dbReference type="KEGG" id="ccoc:CCON33237_1777"/>
<dbReference type="InterPro" id="IPR011330">
    <property type="entry name" value="Glyco_hydro/deAcase_b/a-brl"/>
</dbReference>
<dbReference type="InterPro" id="IPR002509">
    <property type="entry name" value="NODB_dom"/>
</dbReference>
<gene>
    <name evidence="5" type="ORF">CCON33237_1777</name>
</gene>
<dbReference type="PANTHER" id="PTHR34216">
    <property type="match status" value="1"/>
</dbReference>
<comment type="subcellular location">
    <subcellularLocation>
        <location evidence="1">Secreted</location>
    </subcellularLocation>
</comment>
<evidence type="ECO:0000259" key="4">
    <source>
        <dbReference type="PROSITE" id="PS51677"/>
    </source>
</evidence>
<protein>
    <submittedName>
        <fullName evidence="5">Polysaccharide deacetylase</fullName>
    </submittedName>
</protein>
<dbReference type="CDD" id="cd10973">
    <property type="entry name" value="CE4_DAC_u4_5s"/>
    <property type="match status" value="1"/>
</dbReference>
<reference evidence="6" key="1">
    <citation type="submission" date="2015-08" db="EMBL/GenBank/DDBJ databases">
        <title>Comparative genomics of the Campylobacter concisus group.</title>
        <authorList>
            <person name="Miller W.G."/>
            <person name="Yee E."/>
            <person name="Chapman M.H."/>
            <person name="Huynh S."/>
            <person name="Bono J.L."/>
            <person name="On S.L.W."/>
            <person name="St Leger J."/>
            <person name="Foster G."/>
            <person name="Parker C.T."/>
        </authorList>
    </citation>
    <scope>NUCLEOTIDE SEQUENCE [LARGE SCALE GENOMIC DNA]</scope>
    <source>
        <strain evidence="6">ATCC 33237</strain>
    </source>
</reference>
<dbReference type="GO" id="GO:0005975">
    <property type="term" value="P:carbohydrate metabolic process"/>
    <property type="evidence" value="ECO:0007669"/>
    <property type="project" value="InterPro"/>
</dbReference>
<dbReference type="EMBL" id="CP012541">
    <property type="protein sequence ID" value="ALF48417.1"/>
    <property type="molecule type" value="Genomic_DNA"/>
</dbReference>
<dbReference type="PATRIC" id="fig|199.248.peg.1831"/>
<dbReference type="AlphaFoldDB" id="A0A0M5MEX7"/>
<sequence length="319" mass="36588">MIKTLLASFLTLTFALADAHILVYHRFDDPRHTSTDISIKNLREQFEYFKNNGYEVIKLSKLVDAVNAGEKIPDNWIVITVDDGYKSFYDRALSVFKEYNYPFALMLYVEASANKYGDYLDFDQIKELEAYGEIGYHSYAHPRMTKLSDEALREDFQKGVETFEKHMGYKPKYFAVPYGEIDNRVVSLAKEFGFLAILNQNSGAVSDKSDVYDLYRTPVMNGTKIALTFNSKFLNAQWIFPDSYPQNNAIDKLIIKTDTNASEGNFFMTGFNGFKKVPMTNGVFECKFNPPLDKSKVLISLKVDHQRSTKLLIKDINAK</sequence>
<evidence type="ECO:0000256" key="2">
    <source>
        <dbReference type="ARBA" id="ARBA00022729"/>
    </source>
</evidence>
<proteinExistence type="predicted"/>
<dbReference type="InterPro" id="IPR051398">
    <property type="entry name" value="Polysacch_Deacetylase"/>
</dbReference>
<dbReference type="Proteomes" id="UP000066049">
    <property type="component" value="Chromosome"/>
</dbReference>